<feature type="transmembrane region" description="Helical" evidence="3">
    <location>
        <begin position="7"/>
        <end position="25"/>
    </location>
</feature>
<keyword evidence="6" id="KW-1185">Reference proteome</keyword>
<dbReference type="CDD" id="cd07381">
    <property type="entry name" value="MPP_CapA"/>
    <property type="match status" value="1"/>
</dbReference>
<reference evidence="5 6" key="1">
    <citation type="submission" date="2020-08" db="EMBL/GenBank/DDBJ databases">
        <title>Genome public.</title>
        <authorList>
            <person name="Liu C."/>
            <person name="Sun Q."/>
        </authorList>
    </citation>
    <scope>NUCLEOTIDE SEQUENCE [LARGE SCALE GENOMIC DNA]</scope>
    <source>
        <strain evidence="5 6">BX0805</strain>
    </source>
</reference>
<dbReference type="EMBL" id="JACOQH010000008">
    <property type="protein sequence ID" value="MBC5754580.1"/>
    <property type="molecule type" value="Genomic_DNA"/>
</dbReference>
<organism evidence="5 6">
    <name type="scientific">Roseburia yibonii</name>
    <dbReference type="NCBI Taxonomy" id="2763063"/>
    <lineage>
        <taxon>Bacteria</taxon>
        <taxon>Bacillati</taxon>
        <taxon>Bacillota</taxon>
        <taxon>Clostridia</taxon>
        <taxon>Lachnospirales</taxon>
        <taxon>Lachnospiraceae</taxon>
        <taxon>Roseburia</taxon>
    </lineage>
</organism>
<sequence length="394" mass="42746">MNRIVRGILYASSLLLVILVFVLGYQKVHEKTTDEMAETQTTTTEQKTEQTTGQAQEQIQEPEQTTEAEPATETETEEGENIVSSAATTLVFTGDILIGNSVSANYSAKGIDGILSGQMKELLNGADITMVNEEFPFGTGGVAMEDKQYTFRVNPSYVAAFGDMGVDVVSLANNHILDYGPQALEETFAVLDDAGIRYAGAGEDKARAMEPQIIEVNGKKFGFLAASRVIPVASWNVENQTPGVFATYDAAALNAKIGETKKECDYLTVYVHWGLEHKEYPEDYEHTLAEGYVNAGADLVIGSHPHCLQGVEYINGKPVFYSLGNFLFGQDGNTAAVKVTVAPDGTAQYAFVAAKEEGACTRELTGEEAKSLYDYLQSISFQVSVDENGIVREE</sequence>
<keyword evidence="3" id="KW-1133">Transmembrane helix</keyword>
<comment type="caution">
    <text evidence="5">The sequence shown here is derived from an EMBL/GenBank/DDBJ whole genome shotgun (WGS) entry which is preliminary data.</text>
</comment>
<evidence type="ECO:0000256" key="1">
    <source>
        <dbReference type="ARBA" id="ARBA00005662"/>
    </source>
</evidence>
<evidence type="ECO:0000256" key="2">
    <source>
        <dbReference type="SAM" id="MobiDB-lite"/>
    </source>
</evidence>
<keyword evidence="3" id="KW-0812">Transmembrane</keyword>
<feature type="domain" description="Capsule synthesis protein CapA" evidence="4">
    <location>
        <begin position="89"/>
        <end position="330"/>
    </location>
</feature>
<proteinExistence type="inferred from homology"/>
<accession>A0ABR7ICA9</accession>
<evidence type="ECO:0000259" key="4">
    <source>
        <dbReference type="SMART" id="SM00854"/>
    </source>
</evidence>
<dbReference type="RefSeq" id="WP_147618949.1">
    <property type="nucleotide sequence ID" value="NZ_JACOQH010000008.1"/>
</dbReference>
<dbReference type="Proteomes" id="UP000621540">
    <property type="component" value="Unassembled WGS sequence"/>
</dbReference>
<dbReference type="InterPro" id="IPR029052">
    <property type="entry name" value="Metallo-depent_PP-like"/>
</dbReference>
<evidence type="ECO:0000313" key="5">
    <source>
        <dbReference type="EMBL" id="MBC5754580.1"/>
    </source>
</evidence>
<dbReference type="InterPro" id="IPR019079">
    <property type="entry name" value="Capsule_synth_CapA"/>
</dbReference>
<evidence type="ECO:0000313" key="6">
    <source>
        <dbReference type="Proteomes" id="UP000621540"/>
    </source>
</evidence>
<dbReference type="Pfam" id="PF09587">
    <property type="entry name" value="PGA_cap"/>
    <property type="match status" value="1"/>
</dbReference>
<dbReference type="Gene3D" id="3.60.21.10">
    <property type="match status" value="1"/>
</dbReference>
<feature type="compositionally biased region" description="Low complexity" evidence="2">
    <location>
        <begin position="38"/>
        <end position="63"/>
    </location>
</feature>
<protein>
    <submittedName>
        <fullName evidence="5">CapA family protein</fullName>
    </submittedName>
</protein>
<gene>
    <name evidence="5" type="ORF">H8Z76_11235</name>
</gene>
<evidence type="ECO:0000256" key="3">
    <source>
        <dbReference type="SAM" id="Phobius"/>
    </source>
</evidence>
<feature type="compositionally biased region" description="Acidic residues" evidence="2">
    <location>
        <begin position="64"/>
        <end position="80"/>
    </location>
</feature>
<dbReference type="PANTHER" id="PTHR33393">
    <property type="entry name" value="POLYGLUTAMINE SYNTHESIS ACCESSORY PROTEIN RV0574C-RELATED"/>
    <property type="match status" value="1"/>
</dbReference>
<name>A0ABR7ICA9_9FIRM</name>
<keyword evidence="3" id="KW-0472">Membrane</keyword>
<dbReference type="SUPFAM" id="SSF56300">
    <property type="entry name" value="Metallo-dependent phosphatases"/>
    <property type="match status" value="1"/>
</dbReference>
<dbReference type="InterPro" id="IPR052169">
    <property type="entry name" value="CW_Biosynth-Accessory"/>
</dbReference>
<comment type="similarity">
    <text evidence="1">Belongs to the CapA family.</text>
</comment>
<dbReference type="SMART" id="SM00854">
    <property type="entry name" value="PGA_cap"/>
    <property type="match status" value="1"/>
</dbReference>
<feature type="region of interest" description="Disordered" evidence="2">
    <location>
        <begin position="36"/>
        <end position="81"/>
    </location>
</feature>
<dbReference type="PANTHER" id="PTHR33393:SF13">
    <property type="entry name" value="PGA BIOSYNTHESIS PROTEIN CAPA"/>
    <property type="match status" value="1"/>
</dbReference>